<comment type="subunit">
    <text evidence="3">Monomer.</text>
</comment>
<proteinExistence type="inferred from homology"/>
<dbReference type="EMBL" id="QZJF01000015">
    <property type="protein sequence ID" value="RJR27195.1"/>
    <property type="molecule type" value="Genomic_DNA"/>
</dbReference>
<dbReference type="PANTHER" id="PTHR42891">
    <property type="entry name" value="D-GLYCERO-BETA-D-MANNO-HEPTOSE-1,7-BISPHOSPHATE 7-PHOSPHATASE"/>
    <property type="match status" value="1"/>
</dbReference>
<name>A0A3A4ZD86_UNCKA</name>
<keyword evidence="7 9" id="KW-0119">Carbohydrate metabolism</keyword>
<evidence type="ECO:0000256" key="1">
    <source>
        <dbReference type="ARBA" id="ARBA00001946"/>
    </source>
</evidence>
<feature type="binding site" evidence="12">
    <location>
        <position position="93"/>
    </location>
    <ligand>
        <name>Zn(2+)</name>
        <dbReference type="ChEBI" id="CHEBI:29105"/>
    </ligand>
</feature>
<dbReference type="InterPro" id="IPR005954">
    <property type="entry name" value="HisB_N"/>
</dbReference>
<protein>
    <recommendedName>
        <fullName evidence="8 9">D,D-heptose 1,7-bisphosphate phosphatase</fullName>
        <ecNumber evidence="9">3.1.3.-</ecNumber>
    </recommendedName>
</protein>
<evidence type="ECO:0000256" key="5">
    <source>
        <dbReference type="ARBA" id="ARBA00022723"/>
    </source>
</evidence>
<dbReference type="Proteomes" id="UP000265540">
    <property type="component" value="Unassembled WGS sequence"/>
</dbReference>
<feature type="active site" description="Nucleophile" evidence="10">
    <location>
        <position position="10"/>
    </location>
</feature>
<evidence type="ECO:0000256" key="4">
    <source>
        <dbReference type="ARBA" id="ARBA00022490"/>
    </source>
</evidence>
<dbReference type="GO" id="GO:0046872">
    <property type="term" value="F:metal ion binding"/>
    <property type="evidence" value="ECO:0007669"/>
    <property type="project" value="UniProtKB-KW"/>
</dbReference>
<feature type="binding site" evidence="12">
    <location>
        <position position="95"/>
    </location>
    <ligand>
        <name>Zn(2+)</name>
        <dbReference type="ChEBI" id="CHEBI:29105"/>
    </ligand>
</feature>
<feature type="site" description="Contributes to substrate recognition" evidence="11">
    <location>
        <position position="104"/>
    </location>
</feature>
<dbReference type="GO" id="GO:0004401">
    <property type="term" value="F:histidinol-phosphatase activity"/>
    <property type="evidence" value="ECO:0007669"/>
    <property type="project" value="InterPro"/>
</dbReference>
<evidence type="ECO:0000256" key="12">
    <source>
        <dbReference type="PIRSR" id="PIRSR004682-4"/>
    </source>
</evidence>
<feature type="binding site" evidence="12">
    <location>
        <position position="101"/>
    </location>
    <ligand>
        <name>Zn(2+)</name>
        <dbReference type="ChEBI" id="CHEBI:29105"/>
    </ligand>
</feature>
<evidence type="ECO:0000256" key="7">
    <source>
        <dbReference type="ARBA" id="ARBA00023277"/>
    </source>
</evidence>
<organism evidence="13 14">
    <name type="scientific">candidate division WWE3 bacterium</name>
    <dbReference type="NCBI Taxonomy" id="2053526"/>
    <lineage>
        <taxon>Bacteria</taxon>
        <taxon>Katanobacteria</taxon>
    </lineage>
</organism>
<dbReference type="InterPro" id="IPR004446">
    <property type="entry name" value="Heptose_bisP_phosphatase"/>
</dbReference>
<dbReference type="NCBIfam" id="TIGR01656">
    <property type="entry name" value="Histidinol-ppas"/>
    <property type="match status" value="1"/>
</dbReference>
<feature type="binding site" evidence="12">
    <location>
        <position position="12"/>
    </location>
    <ligand>
        <name>Mg(2+)</name>
        <dbReference type="ChEBI" id="CHEBI:18420"/>
    </ligand>
</feature>
<evidence type="ECO:0000256" key="2">
    <source>
        <dbReference type="ARBA" id="ARBA00004496"/>
    </source>
</evidence>
<evidence type="ECO:0000313" key="14">
    <source>
        <dbReference type="Proteomes" id="UP000265540"/>
    </source>
</evidence>
<evidence type="ECO:0000256" key="6">
    <source>
        <dbReference type="ARBA" id="ARBA00022801"/>
    </source>
</evidence>
<dbReference type="Gene3D" id="3.40.50.1000">
    <property type="entry name" value="HAD superfamily/HAD-like"/>
    <property type="match status" value="1"/>
</dbReference>
<comment type="cofactor">
    <cofactor evidence="12">
        <name>Zn(2+)</name>
        <dbReference type="ChEBI" id="CHEBI:29105"/>
    </cofactor>
</comment>
<feature type="binding site" evidence="12">
    <location>
        <position position="130"/>
    </location>
    <ligand>
        <name>Mg(2+)</name>
        <dbReference type="ChEBI" id="CHEBI:18420"/>
    </ligand>
</feature>
<keyword evidence="5 12" id="KW-0479">Metal-binding</keyword>
<dbReference type="InterPro" id="IPR036412">
    <property type="entry name" value="HAD-like_sf"/>
</dbReference>
<dbReference type="InterPro" id="IPR013954">
    <property type="entry name" value="PNK3P"/>
</dbReference>
<dbReference type="GO" id="GO:0005737">
    <property type="term" value="C:cytoplasm"/>
    <property type="evidence" value="ECO:0007669"/>
    <property type="project" value="UniProtKB-SubCell"/>
</dbReference>
<dbReference type="NCBIfam" id="TIGR01261">
    <property type="entry name" value="hisB_Nterm"/>
    <property type="match status" value="1"/>
</dbReference>
<dbReference type="InterPro" id="IPR023214">
    <property type="entry name" value="HAD_sf"/>
</dbReference>
<evidence type="ECO:0000313" key="13">
    <source>
        <dbReference type="EMBL" id="RJR27195.1"/>
    </source>
</evidence>
<evidence type="ECO:0000256" key="8">
    <source>
        <dbReference type="ARBA" id="ARBA00031828"/>
    </source>
</evidence>
<dbReference type="AlphaFoldDB" id="A0A3A4ZD86"/>
<dbReference type="PANTHER" id="PTHR42891:SF1">
    <property type="entry name" value="D-GLYCERO-BETA-D-MANNO-HEPTOSE-1,7-BISPHOSPHATE 7-PHOSPHATASE"/>
    <property type="match status" value="1"/>
</dbReference>
<evidence type="ECO:0000256" key="3">
    <source>
        <dbReference type="ARBA" id="ARBA00011245"/>
    </source>
</evidence>
<evidence type="ECO:0000256" key="11">
    <source>
        <dbReference type="PIRSR" id="PIRSR004682-3"/>
    </source>
</evidence>
<dbReference type="GO" id="GO:0004424">
    <property type="term" value="F:imidazoleglycerol-phosphate dehydratase activity"/>
    <property type="evidence" value="ECO:0007669"/>
    <property type="project" value="InterPro"/>
</dbReference>
<keyword evidence="6 9" id="KW-0378">Hydrolase</keyword>
<dbReference type="InterPro" id="IPR006549">
    <property type="entry name" value="HAD-SF_hydro_IIIA"/>
</dbReference>
<dbReference type="Pfam" id="PF08645">
    <property type="entry name" value="PNK3P"/>
    <property type="match status" value="1"/>
</dbReference>
<dbReference type="CDD" id="cd07503">
    <property type="entry name" value="HAD_HisB-N"/>
    <property type="match status" value="1"/>
</dbReference>
<dbReference type="EC" id="3.1.3.-" evidence="9"/>
<keyword evidence="4 9" id="KW-0963">Cytoplasm</keyword>
<gene>
    <name evidence="13" type="primary">hisB</name>
    <name evidence="13" type="ORF">C4561_02790</name>
</gene>
<accession>A0A3A4ZD86</accession>
<dbReference type="PIRSF" id="PIRSF004682">
    <property type="entry name" value="GmhB"/>
    <property type="match status" value="1"/>
</dbReference>
<sequence>MGKKKVLFLDRDGTLIREPENGVIDKLSDFRLLPDVIESLGKLKFAGYTFVIVSNQPGLGKGRINPEGFYEVHKEMLKLFAMDKIFFDEVLFCPHNEEENCECRKPKTGLLTEYLRNNDIDMERSFVIGDRHTDIELAKNLGVKSVRVSAENDSDAYFTSNSWKEIVRYILDYQF</sequence>
<reference evidence="13 14" key="1">
    <citation type="journal article" date="2017" name="ISME J.">
        <title>Energy and carbon metabolisms in a deep terrestrial subsurface fluid microbial community.</title>
        <authorList>
            <person name="Momper L."/>
            <person name="Jungbluth S.P."/>
            <person name="Lee M.D."/>
            <person name="Amend J.P."/>
        </authorList>
    </citation>
    <scope>NUCLEOTIDE SEQUENCE [LARGE SCALE GENOMIC DNA]</scope>
    <source>
        <strain evidence="13">SURF_46</strain>
    </source>
</reference>
<feature type="binding site" evidence="12">
    <location>
        <position position="103"/>
    </location>
    <ligand>
        <name>Zn(2+)</name>
        <dbReference type="ChEBI" id="CHEBI:29105"/>
    </ligand>
</feature>
<dbReference type="SUPFAM" id="SSF56784">
    <property type="entry name" value="HAD-like"/>
    <property type="match status" value="1"/>
</dbReference>
<comment type="caution">
    <text evidence="13">The sequence shown here is derived from an EMBL/GenBank/DDBJ whole genome shotgun (WGS) entry which is preliminary data.</text>
</comment>
<dbReference type="NCBIfam" id="TIGR01662">
    <property type="entry name" value="HAD-SF-IIIA"/>
    <property type="match status" value="1"/>
</dbReference>
<dbReference type="InterPro" id="IPR006543">
    <property type="entry name" value="Histidinol-phos"/>
</dbReference>
<feature type="binding site" evidence="12">
    <location>
        <position position="10"/>
    </location>
    <ligand>
        <name>Mg(2+)</name>
        <dbReference type="ChEBI" id="CHEBI:18420"/>
    </ligand>
</feature>
<comment type="cofactor">
    <cofactor evidence="1 12">
        <name>Mg(2+)</name>
        <dbReference type="ChEBI" id="CHEBI:18420"/>
    </cofactor>
</comment>
<evidence type="ECO:0000256" key="10">
    <source>
        <dbReference type="PIRSR" id="PIRSR004682-1"/>
    </source>
</evidence>
<feature type="site" description="Stabilizes the phosphoryl group" evidence="11">
    <location>
        <position position="54"/>
    </location>
</feature>
<dbReference type="GO" id="GO:0000105">
    <property type="term" value="P:L-histidine biosynthetic process"/>
    <property type="evidence" value="ECO:0007669"/>
    <property type="project" value="InterPro"/>
</dbReference>
<keyword evidence="12" id="KW-0862">Zinc</keyword>
<comment type="subcellular location">
    <subcellularLocation>
        <location evidence="2 9">Cytoplasm</location>
    </subcellularLocation>
</comment>
<evidence type="ECO:0000256" key="9">
    <source>
        <dbReference type="PIRNR" id="PIRNR004682"/>
    </source>
</evidence>
<keyword evidence="12" id="KW-0460">Magnesium</keyword>
<feature type="active site" description="Proton donor" evidence="10">
    <location>
        <position position="12"/>
    </location>
</feature>
<feature type="site" description="Stabilizes the phosphoryl group" evidence="11">
    <location>
        <position position="105"/>
    </location>
</feature>
<comment type="similarity">
    <text evidence="9">Belongs to the gmhB family.</text>
</comment>
<dbReference type="GO" id="GO:0005975">
    <property type="term" value="P:carbohydrate metabolic process"/>
    <property type="evidence" value="ECO:0007669"/>
    <property type="project" value="InterPro"/>
</dbReference>